<proteinExistence type="predicted"/>
<sequence length="124" mass="14276">MVAWSDRSEKRENDLGDILLIIDEYYWLMSDFIIDEHGDLSELLEDDGNPSQRKVASRVLGRASAKYLNQSNPLKERIFIVLEENINAQYQSDIAKHWAAKLDQSVGYTLASLEAFLTDIKERL</sequence>
<name>A0ABV9SYA9_9BACT</name>
<organism evidence="1 2">
    <name type="scientific">Negadavirga shengliensis</name>
    <dbReference type="NCBI Taxonomy" id="1389218"/>
    <lineage>
        <taxon>Bacteria</taxon>
        <taxon>Pseudomonadati</taxon>
        <taxon>Bacteroidota</taxon>
        <taxon>Cytophagia</taxon>
        <taxon>Cytophagales</taxon>
        <taxon>Cyclobacteriaceae</taxon>
        <taxon>Negadavirga</taxon>
    </lineage>
</organism>
<evidence type="ECO:0000313" key="1">
    <source>
        <dbReference type="EMBL" id="MFC4871398.1"/>
    </source>
</evidence>
<keyword evidence="2" id="KW-1185">Reference proteome</keyword>
<reference evidence="2" key="1">
    <citation type="journal article" date="2019" name="Int. J. Syst. Evol. Microbiol.">
        <title>The Global Catalogue of Microorganisms (GCM) 10K type strain sequencing project: providing services to taxonomists for standard genome sequencing and annotation.</title>
        <authorList>
            <consortium name="The Broad Institute Genomics Platform"/>
            <consortium name="The Broad Institute Genome Sequencing Center for Infectious Disease"/>
            <person name="Wu L."/>
            <person name="Ma J."/>
        </authorList>
    </citation>
    <scope>NUCLEOTIDE SEQUENCE [LARGE SCALE GENOMIC DNA]</scope>
    <source>
        <strain evidence="2">CGMCC 4.7466</strain>
    </source>
</reference>
<protein>
    <submittedName>
        <fullName evidence="1">Uncharacterized protein</fullName>
    </submittedName>
</protein>
<dbReference type="EMBL" id="JBHSJJ010000003">
    <property type="protein sequence ID" value="MFC4871398.1"/>
    <property type="molecule type" value="Genomic_DNA"/>
</dbReference>
<comment type="caution">
    <text evidence="1">The sequence shown here is derived from an EMBL/GenBank/DDBJ whole genome shotgun (WGS) entry which is preliminary data.</text>
</comment>
<evidence type="ECO:0000313" key="2">
    <source>
        <dbReference type="Proteomes" id="UP001595818"/>
    </source>
</evidence>
<dbReference type="Proteomes" id="UP001595818">
    <property type="component" value="Unassembled WGS sequence"/>
</dbReference>
<gene>
    <name evidence="1" type="ORF">ACFPFU_06855</name>
</gene>
<dbReference type="RefSeq" id="WP_377062820.1">
    <property type="nucleotide sequence ID" value="NZ_JBHSJJ010000003.1"/>
</dbReference>
<accession>A0ABV9SYA9</accession>